<comment type="similarity">
    <text evidence="1">Belongs to the OSBP family.</text>
</comment>
<keyword evidence="5" id="KW-1185">Reference proteome</keyword>
<sequence length="414" mass="47515">MFDSVPKRQYRTSIPDRPAFKLNLWSVLSSMIDKDLSRMALPVNFNEPLSMLQRISESLEYSHLLDEAARCEDSLTQLTYIVAFAISNYYTTAHRTNKPFNPLLGETYENDRRADLGWWCICEQVSHQPPICALHAEGDGWVLWETYNVKSRFLLTTSLEIKPKGLSQLLFTKTGFRYSWNKVTTYVHNIIVGKLRIEQSGILNVKNHSTSDGASIEFFTEGWLSSKNARRVEGYVIDAIGERRHTISGYWNQFVDSCKLITDVSGKQTLIDRTVLWRGLTIPKEADKCYKFSAFTCSLNQPDSSVAPTDSRNRPDQRAMENGDFDLANSLKTTLENNQRVRRNKIIQEAISMGRANSQTSIEELREPLWFKVDGTFRNEPCPIYVYKGGYWEAKSKGDFSMCPHIFDISTDQE</sequence>
<dbReference type="Proteomes" id="UP000031668">
    <property type="component" value="Unassembled WGS sequence"/>
</dbReference>
<gene>
    <name evidence="4" type="ORF">RF11_09619</name>
</gene>
<dbReference type="InterPro" id="IPR000648">
    <property type="entry name" value="Oxysterol-bd"/>
</dbReference>
<dbReference type="PANTHER" id="PTHR10972:SF205">
    <property type="entry name" value="OXYSTEROL-BINDING PROTEIN 1"/>
    <property type="match status" value="1"/>
</dbReference>
<dbReference type="Pfam" id="PF01237">
    <property type="entry name" value="Oxysterol_BP"/>
    <property type="match status" value="1"/>
</dbReference>
<name>A0A0C2J9D6_THEKT</name>
<dbReference type="EMBL" id="JWZT01003740">
    <property type="protein sequence ID" value="KII65728.1"/>
    <property type="molecule type" value="Genomic_DNA"/>
</dbReference>
<feature type="compositionally biased region" description="Basic and acidic residues" evidence="3">
    <location>
        <begin position="311"/>
        <end position="321"/>
    </location>
</feature>
<organism evidence="4 5">
    <name type="scientific">Thelohanellus kitauei</name>
    <name type="common">Myxosporean</name>
    <dbReference type="NCBI Taxonomy" id="669202"/>
    <lineage>
        <taxon>Eukaryota</taxon>
        <taxon>Metazoa</taxon>
        <taxon>Cnidaria</taxon>
        <taxon>Myxozoa</taxon>
        <taxon>Myxosporea</taxon>
        <taxon>Bivalvulida</taxon>
        <taxon>Platysporina</taxon>
        <taxon>Myxobolidae</taxon>
        <taxon>Thelohanellus</taxon>
    </lineage>
</organism>
<dbReference type="InterPro" id="IPR037239">
    <property type="entry name" value="OSBP_sf"/>
</dbReference>
<dbReference type="GO" id="GO:0005829">
    <property type="term" value="C:cytosol"/>
    <property type="evidence" value="ECO:0007669"/>
    <property type="project" value="TreeGrafter"/>
</dbReference>
<dbReference type="AlphaFoldDB" id="A0A0C2J9D6"/>
<dbReference type="FunFam" id="2.40.160.120:FF:000001">
    <property type="entry name" value="Oxysterol-binding protein"/>
    <property type="match status" value="1"/>
</dbReference>
<dbReference type="OMA" id="WEESMHY"/>
<evidence type="ECO:0000256" key="1">
    <source>
        <dbReference type="ARBA" id="ARBA00008842"/>
    </source>
</evidence>
<dbReference type="GO" id="GO:0032934">
    <property type="term" value="F:sterol binding"/>
    <property type="evidence" value="ECO:0007669"/>
    <property type="project" value="TreeGrafter"/>
</dbReference>
<dbReference type="GO" id="GO:0097038">
    <property type="term" value="C:perinuclear endoplasmic reticulum"/>
    <property type="evidence" value="ECO:0007669"/>
    <property type="project" value="TreeGrafter"/>
</dbReference>
<dbReference type="OrthoDB" id="1854502at2759"/>
<dbReference type="GO" id="GO:0005886">
    <property type="term" value="C:plasma membrane"/>
    <property type="evidence" value="ECO:0007669"/>
    <property type="project" value="TreeGrafter"/>
</dbReference>
<keyword evidence="2" id="KW-0597">Phosphoprotein</keyword>
<proteinExistence type="inferred from homology"/>
<dbReference type="PANTHER" id="PTHR10972">
    <property type="entry name" value="OXYSTEROL-BINDING PROTEIN-RELATED"/>
    <property type="match status" value="1"/>
</dbReference>
<evidence type="ECO:0000313" key="5">
    <source>
        <dbReference type="Proteomes" id="UP000031668"/>
    </source>
</evidence>
<evidence type="ECO:0000256" key="3">
    <source>
        <dbReference type="SAM" id="MobiDB-lite"/>
    </source>
</evidence>
<comment type="caution">
    <text evidence="4">The sequence shown here is derived from an EMBL/GenBank/DDBJ whole genome shotgun (WGS) entry which is preliminary data.</text>
</comment>
<feature type="region of interest" description="Disordered" evidence="3">
    <location>
        <begin position="302"/>
        <end position="321"/>
    </location>
</feature>
<accession>A0A0C2J9D6</accession>
<dbReference type="Gene3D" id="2.40.160.120">
    <property type="match status" value="1"/>
</dbReference>
<protein>
    <submittedName>
        <fullName evidence="4">Oxysterol-binding protein 2</fullName>
    </submittedName>
</protein>
<dbReference type="GO" id="GO:0120009">
    <property type="term" value="P:intermembrane lipid transfer"/>
    <property type="evidence" value="ECO:0007669"/>
    <property type="project" value="UniProtKB-ARBA"/>
</dbReference>
<evidence type="ECO:0000313" key="4">
    <source>
        <dbReference type="EMBL" id="KII65728.1"/>
    </source>
</evidence>
<reference evidence="4 5" key="1">
    <citation type="journal article" date="2014" name="Genome Biol. Evol.">
        <title>The genome of the myxosporean Thelohanellus kitauei shows adaptations to nutrient acquisition within its fish host.</title>
        <authorList>
            <person name="Yang Y."/>
            <person name="Xiong J."/>
            <person name="Zhou Z."/>
            <person name="Huo F."/>
            <person name="Miao W."/>
            <person name="Ran C."/>
            <person name="Liu Y."/>
            <person name="Zhang J."/>
            <person name="Feng J."/>
            <person name="Wang M."/>
            <person name="Wang M."/>
            <person name="Wang L."/>
            <person name="Yao B."/>
        </authorList>
    </citation>
    <scope>NUCLEOTIDE SEQUENCE [LARGE SCALE GENOMIC DNA]</scope>
    <source>
        <strain evidence="4">Wuqing</strain>
    </source>
</reference>
<dbReference type="SUPFAM" id="SSF144000">
    <property type="entry name" value="Oxysterol-binding protein-like"/>
    <property type="match status" value="1"/>
</dbReference>
<evidence type="ECO:0000256" key="2">
    <source>
        <dbReference type="ARBA" id="ARBA00022553"/>
    </source>
</evidence>